<dbReference type="EMBL" id="JBHSWU010000048">
    <property type="protein sequence ID" value="MFC6723791.1"/>
    <property type="molecule type" value="Genomic_DNA"/>
</dbReference>
<proteinExistence type="predicted"/>
<accession>A0ABD5RX74</accession>
<reference evidence="3 4" key="1">
    <citation type="journal article" date="2019" name="Int. J. Syst. Evol. Microbiol.">
        <title>The Global Catalogue of Microorganisms (GCM) 10K type strain sequencing project: providing services to taxonomists for standard genome sequencing and annotation.</title>
        <authorList>
            <consortium name="The Broad Institute Genomics Platform"/>
            <consortium name="The Broad Institute Genome Sequencing Center for Infectious Disease"/>
            <person name="Wu L."/>
            <person name="Ma J."/>
        </authorList>
    </citation>
    <scope>NUCLEOTIDE SEQUENCE [LARGE SCALE GENOMIC DNA]</scope>
    <source>
        <strain evidence="3 4">NBRC 111368</strain>
    </source>
</reference>
<gene>
    <name evidence="3" type="ORF">ACFQE1_05235</name>
</gene>
<comment type="caution">
    <text evidence="3">The sequence shown here is derived from an EMBL/GenBank/DDBJ whole genome shotgun (WGS) entry which is preliminary data.</text>
</comment>
<dbReference type="AlphaFoldDB" id="A0ABD5RX74"/>
<dbReference type="InterPro" id="IPR058474">
    <property type="entry name" value="DUF8160"/>
</dbReference>
<evidence type="ECO:0000313" key="3">
    <source>
        <dbReference type="EMBL" id="MFC6723791.1"/>
    </source>
</evidence>
<evidence type="ECO:0000256" key="1">
    <source>
        <dbReference type="SAM" id="MobiDB-lite"/>
    </source>
</evidence>
<evidence type="ECO:0000259" key="2">
    <source>
        <dbReference type="Pfam" id="PF26492"/>
    </source>
</evidence>
<feature type="region of interest" description="Disordered" evidence="1">
    <location>
        <begin position="1"/>
        <end position="59"/>
    </location>
</feature>
<sequence>MSDRNDRGQSVADRMSRRFEDDESSERSENADGSDPSDRSESSGPSDNAGNAPRVQNVKEEWNGTYVYLPDEIDEPLDAEFDRLVYECGRDLSWKPKKNRHYYPLVVTDGIESIREMDAEAFHDRLRQLDLV</sequence>
<protein>
    <recommendedName>
        <fullName evidence="2">DUF8160 domain-containing protein</fullName>
    </recommendedName>
</protein>
<organism evidence="3 4">
    <name type="scientific">Halobium palmae</name>
    <dbReference type="NCBI Taxonomy" id="1776492"/>
    <lineage>
        <taxon>Archaea</taxon>
        <taxon>Methanobacteriati</taxon>
        <taxon>Methanobacteriota</taxon>
        <taxon>Stenosarchaea group</taxon>
        <taxon>Halobacteria</taxon>
        <taxon>Halobacteriales</taxon>
        <taxon>Haloferacaceae</taxon>
        <taxon>Halobium</taxon>
    </lineage>
</organism>
<evidence type="ECO:0000313" key="4">
    <source>
        <dbReference type="Proteomes" id="UP001596328"/>
    </source>
</evidence>
<feature type="domain" description="DUF8160" evidence="2">
    <location>
        <begin position="17"/>
        <end position="130"/>
    </location>
</feature>
<name>A0ABD5RX74_9EURY</name>
<keyword evidence="4" id="KW-1185">Reference proteome</keyword>
<dbReference type="Pfam" id="PF26492">
    <property type="entry name" value="DUF8160"/>
    <property type="match status" value="1"/>
</dbReference>
<feature type="compositionally biased region" description="Basic and acidic residues" evidence="1">
    <location>
        <begin position="14"/>
        <end position="41"/>
    </location>
</feature>
<dbReference type="Proteomes" id="UP001596328">
    <property type="component" value="Unassembled WGS sequence"/>
</dbReference>